<keyword evidence="5" id="KW-0131">Cell cycle</keyword>
<organism evidence="5 6">
    <name type="scientific">Umezawaea endophytica</name>
    <dbReference type="NCBI Taxonomy" id="1654476"/>
    <lineage>
        <taxon>Bacteria</taxon>
        <taxon>Bacillati</taxon>
        <taxon>Actinomycetota</taxon>
        <taxon>Actinomycetes</taxon>
        <taxon>Pseudonocardiales</taxon>
        <taxon>Pseudonocardiaceae</taxon>
        <taxon>Umezawaea</taxon>
    </lineage>
</organism>
<dbReference type="AlphaFoldDB" id="A0A9X2VLG5"/>
<evidence type="ECO:0000313" key="6">
    <source>
        <dbReference type="Proteomes" id="UP001141259"/>
    </source>
</evidence>
<gene>
    <name evidence="5" type="ORF">NZH93_15135</name>
</gene>
<dbReference type="Proteomes" id="UP001141259">
    <property type="component" value="Unassembled WGS sequence"/>
</dbReference>
<keyword evidence="6" id="KW-1185">Reference proteome</keyword>
<dbReference type="InterPro" id="IPR002543">
    <property type="entry name" value="FtsK_dom"/>
</dbReference>
<feature type="binding site" evidence="3">
    <location>
        <begin position="337"/>
        <end position="344"/>
    </location>
    <ligand>
        <name>ATP</name>
        <dbReference type="ChEBI" id="CHEBI:30616"/>
    </ligand>
</feature>
<dbReference type="PANTHER" id="PTHR22683">
    <property type="entry name" value="SPORULATION PROTEIN RELATED"/>
    <property type="match status" value="1"/>
</dbReference>
<feature type="domain" description="FtsK" evidence="4">
    <location>
        <begin position="310"/>
        <end position="524"/>
    </location>
</feature>
<keyword evidence="5" id="KW-0132">Cell division</keyword>
<keyword evidence="2 3" id="KW-0067">ATP-binding</keyword>
<accession>A0A9X2VLG5</accession>
<dbReference type="EMBL" id="JANYMP010000006">
    <property type="protein sequence ID" value="MCS7478192.1"/>
    <property type="molecule type" value="Genomic_DNA"/>
</dbReference>
<evidence type="ECO:0000256" key="1">
    <source>
        <dbReference type="ARBA" id="ARBA00022741"/>
    </source>
</evidence>
<dbReference type="GO" id="GO:0003677">
    <property type="term" value="F:DNA binding"/>
    <property type="evidence" value="ECO:0007669"/>
    <property type="project" value="InterPro"/>
</dbReference>
<dbReference type="PANTHER" id="PTHR22683:SF41">
    <property type="entry name" value="DNA TRANSLOCASE FTSK"/>
    <property type="match status" value="1"/>
</dbReference>
<dbReference type="PROSITE" id="PS50901">
    <property type="entry name" value="FTSK"/>
    <property type="match status" value="1"/>
</dbReference>
<dbReference type="GO" id="GO:0005524">
    <property type="term" value="F:ATP binding"/>
    <property type="evidence" value="ECO:0007669"/>
    <property type="project" value="UniProtKB-UniRule"/>
</dbReference>
<dbReference type="GO" id="GO:0051301">
    <property type="term" value="P:cell division"/>
    <property type="evidence" value="ECO:0007669"/>
    <property type="project" value="UniProtKB-KW"/>
</dbReference>
<comment type="caution">
    <text evidence="5">The sequence shown here is derived from an EMBL/GenBank/DDBJ whole genome shotgun (WGS) entry which is preliminary data.</text>
</comment>
<name>A0A9X2VLG5_9PSEU</name>
<dbReference type="SUPFAM" id="SSF52540">
    <property type="entry name" value="P-loop containing nucleoside triphosphate hydrolases"/>
    <property type="match status" value="1"/>
</dbReference>
<proteinExistence type="predicted"/>
<keyword evidence="1 3" id="KW-0547">Nucleotide-binding</keyword>
<protein>
    <submittedName>
        <fullName evidence="5">Cell division protein FtsK</fullName>
    </submittedName>
</protein>
<evidence type="ECO:0000256" key="2">
    <source>
        <dbReference type="ARBA" id="ARBA00022840"/>
    </source>
</evidence>
<dbReference type="InterPro" id="IPR050206">
    <property type="entry name" value="FtsK/SpoIIIE/SftA"/>
</dbReference>
<evidence type="ECO:0000259" key="4">
    <source>
        <dbReference type="PROSITE" id="PS50901"/>
    </source>
</evidence>
<dbReference type="InterPro" id="IPR027417">
    <property type="entry name" value="P-loop_NTPase"/>
</dbReference>
<dbReference type="RefSeq" id="WP_259623699.1">
    <property type="nucleotide sequence ID" value="NZ_JANYMP010000006.1"/>
</dbReference>
<dbReference type="Gene3D" id="3.40.50.300">
    <property type="entry name" value="P-loop containing nucleotide triphosphate hydrolases"/>
    <property type="match status" value="1"/>
</dbReference>
<sequence length="720" mass="78676">MNPEASNQGHDALPVRADRQDLVEGSPVLDGELVDYGPNKRRATRAERFTSWWQRSPRVPAVLKSRRLAVQAAKDLVVRLLRSPFRIAGAVVRGVAVAARWWRSWVRVSDYREAAEQSEKLADKFTDIRALTLFRWKVTGGVLVVGAVAVAVLDLLYGSRSLWITGALVSVGLAVLGRRKDGSPGRKPVLAGPRTLTWTMDPQVLVDAFRDAKLIGKDESLRLVERALRVGDGRAITVDLPATRKAADVIKNREALASALAVDEVQLIVERVRGNGGHAGRVSMWVADSDPYASPPVRTPLLGVQRWDAWRPVPFGRDARDRRIDLPLVWTSLLVGAIPRQGKTFAARLAAAGLILDPHTRLYVADFKSGKDWYAAAQVAHRFMSGDESEHVLTLVDWLVELVSEVQGRYRRMQDLDDLVCPESKITPDMSRDPVLDMPITAIFIDEVQVPLENRSPVEVEGKKLTAGGYVGELLTWLARKGPAAGILLVLATQRPDSKTIPSNLRAVLGSRFALRVMDWRDSNIVLGEQMNTRGYDSSRLLASHKGVGILRPDGETDVGADVLAMTVRTFYMPNEDWRTICQQGRALREAERTLTGHAAGEDSRPVLDHAAVAKAIGGGSAAEVESGPEAELPEPLASVVDYLGDELASGDRDFVPTAELVSALEVESTAFGRQMGDLGCKPTRERVTTEDGVRQVRGYLMADIGAAVATHRGAGTDDE</sequence>
<evidence type="ECO:0000256" key="3">
    <source>
        <dbReference type="PROSITE-ProRule" id="PRU00289"/>
    </source>
</evidence>
<evidence type="ECO:0000313" key="5">
    <source>
        <dbReference type="EMBL" id="MCS7478192.1"/>
    </source>
</evidence>
<reference evidence="5" key="1">
    <citation type="submission" date="2022-08" db="EMBL/GenBank/DDBJ databases">
        <authorList>
            <person name="Tistechok S."/>
            <person name="Samborskyy M."/>
            <person name="Roman I."/>
        </authorList>
    </citation>
    <scope>NUCLEOTIDE SEQUENCE</scope>
    <source>
        <strain evidence="5">DSM 103496</strain>
    </source>
</reference>